<evidence type="ECO:0000256" key="1">
    <source>
        <dbReference type="SAM" id="MobiDB-lite"/>
    </source>
</evidence>
<keyword evidence="2" id="KW-0472">Membrane</keyword>
<dbReference type="EMBL" id="BGZK01000916">
    <property type="protein sequence ID" value="GBP65004.1"/>
    <property type="molecule type" value="Genomic_DNA"/>
</dbReference>
<organism evidence="3 4">
    <name type="scientific">Eumeta variegata</name>
    <name type="common">Bagworm moth</name>
    <name type="synonym">Eumeta japonica</name>
    <dbReference type="NCBI Taxonomy" id="151549"/>
    <lineage>
        <taxon>Eukaryota</taxon>
        <taxon>Metazoa</taxon>
        <taxon>Ecdysozoa</taxon>
        <taxon>Arthropoda</taxon>
        <taxon>Hexapoda</taxon>
        <taxon>Insecta</taxon>
        <taxon>Pterygota</taxon>
        <taxon>Neoptera</taxon>
        <taxon>Endopterygota</taxon>
        <taxon>Lepidoptera</taxon>
        <taxon>Glossata</taxon>
        <taxon>Ditrysia</taxon>
        <taxon>Tineoidea</taxon>
        <taxon>Psychidae</taxon>
        <taxon>Oiketicinae</taxon>
        <taxon>Eumeta</taxon>
    </lineage>
</organism>
<gene>
    <name evidence="3" type="ORF">EVAR_50688_1</name>
</gene>
<feature type="transmembrane region" description="Helical" evidence="2">
    <location>
        <begin position="49"/>
        <end position="72"/>
    </location>
</feature>
<evidence type="ECO:0000256" key="2">
    <source>
        <dbReference type="SAM" id="Phobius"/>
    </source>
</evidence>
<feature type="region of interest" description="Disordered" evidence="1">
    <location>
        <begin position="1"/>
        <end position="23"/>
    </location>
</feature>
<proteinExistence type="predicted"/>
<keyword evidence="2" id="KW-0812">Transmembrane</keyword>
<keyword evidence="2" id="KW-1133">Transmembrane helix</keyword>
<sequence length="131" mass="14849">MGPPLNIWPSDHRSAENDSDRASDRSYFGREHLIVRVVRDIHVIHKLTIALVLLQIILNLNIVLAGPVLLNAHNLQGEGCRCTWAAVTPMARIAVAGMATAMRAICHSKPYKKWRLQPSYRHEVQKRIQKN</sequence>
<feature type="transmembrane region" description="Helical" evidence="2">
    <location>
        <begin position="84"/>
        <end position="106"/>
    </location>
</feature>
<evidence type="ECO:0000313" key="4">
    <source>
        <dbReference type="Proteomes" id="UP000299102"/>
    </source>
</evidence>
<reference evidence="3 4" key="1">
    <citation type="journal article" date="2019" name="Commun. Biol.">
        <title>The bagworm genome reveals a unique fibroin gene that provides high tensile strength.</title>
        <authorList>
            <person name="Kono N."/>
            <person name="Nakamura H."/>
            <person name="Ohtoshi R."/>
            <person name="Tomita M."/>
            <person name="Numata K."/>
            <person name="Arakawa K."/>
        </authorList>
    </citation>
    <scope>NUCLEOTIDE SEQUENCE [LARGE SCALE GENOMIC DNA]</scope>
</reference>
<feature type="compositionally biased region" description="Basic and acidic residues" evidence="1">
    <location>
        <begin position="10"/>
        <end position="23"/>
    </location>
</feature>
<protein>
    <submittedName>
        <fullName evidence="3">Uncharacterized protein</fullName>
    </submittedName>
</protein>
<dbReference type="Proteomes" id="UP000299102">
    <property type="component" value="Unassembled WGS sequence"/>
</dbReference>
<accession>A0A4C1XQZ4</accession>
<comment type="caution">
    <text evidence="3">The sequence shown here is derived from an EMBL/GenBank/DDBJ whole genome shotgun (WGS) entry which is preliminary data.</text>
</comment>
<keyword evidence="4" id="KW-1185">Reference proteome</keyword>
<evidence type="ECO:0000313" key="3">
    <source>
        <dbReference type="EMBL" id="GBP65004.1"/>
    </source>
</evidence>
<name>A0A4C1XQZ4_EUMVA</name>
<dbReference type="AlphaFoldDB" id="A0A4C1XQZ4"/>